<organism evidence="13 14">
    <name type="scientific">Janthinobacterium lividum</name>
    <dbReference type="NCBI Taxonomy" id="29581"/>
    <lineage>
        <taxon>Bacteria</taxon>
        <taxon>Pseudomonadati</taxon>
        <taxon>Pseudomonadota</taxon>
        <taxon>Betaproteobacteria</taxon>
        <taxon>Burkholderiales</taxon>
        <taxon>Oxalobacteraceae</taxon>
        <taxon>Janthinobacterium</taxon>
    </lineage>
</organism>
<dbReference type="PANTHER" id="PTHR34978:SF3">
    <property type="entry name" value="SLR0241 PROTEIN"/>
    <property type="match status" value="1"/>
</dbReference>
<dbReference type="InterPro" id="IPR018044">
    <property type="entry name" value="Peptidase_S11"/>
</dbReference>
<protein>
    <recommendedName>
        <fullName evidence="15">D-alanyl-D-alanine endopeptidase (Penicillin-binding protein 7)</fullName>
    </recommendedName>
</protein>
<dbReference type="EMBL" id="MAQB02000009">
    <property type="protein sequence ID" value="OFJ46896.1"/>
    <property type="molecule type" value="Genomic_DNA"/>
</dbReference>
<reference evidence="13 14" key="1">
    <citation type="submission" date="2016-10" db="EMBL/GenBank/DDBJ databases">
        <title>Updated version of Genome Assembly of Janthinobacterium lividum ERGS5:01.</title>
        <authorList>
            <person name="Kumar R."/>
            <person name="Acharya V."/>
            <person name="Singh D."/>
        </authorList>
    </citation>
    <scope>NUCLEOTIDE SEQUENCE [LARGE SCALE GENOMIC DNA]</scope>
    <source>
        <strain evidence="13 14">ERGS5:01</strain>
    </source>
</reference>
<dbReference type="Gene3D" id="3.30.2010.10">
    <property type="entry name" value="Metalloproteases ('zincins'), catalytic domain"/>
    <property type="match status" value="1"/>
</dbReference>
<comment type="caution">
    <text evidence="13">The sequence shown here is derived from an EMBL/GenBank/DDBJ whole genome shotgun (WGS) entry which is preliminary data.</text>
</comment>
<dbReference type="InterPro" id="IPR008756">
    <property type="entry name" value="Peptidase_M56"/>
</dbReference>
<dbReference type="GO" id="GO:0009252">
    <property type="term" value="P:peptidoglycan biosynthetic process"/>
    <property type="evidence" value="ECO:0007669"/>
    <property type="project" value="UniProtKB-KW"/>
</dbReference>
<dbReference type="AlphaFoldDB" id="A0A1E8PKY8"/>
<evidence type="ECO:0000256" key="4">
    <source>
        <dbReference type="ARBA" id="ARBA00022960"/>
    </source>
</evidence>
<keyword evidence="10" id="KW-0812">Transmembrane</keyword>
<feature type="binding site" evidence="8">
    <location>
        <position position="541"/>
    </location>
    <ligand>
        <name>substrate</name>
    </ligand>
</feature>
<evidence type="ECO:0000259" key="11">
    <source>
        <dbReference type="Pfam" id="PF00768"/>
    </source>
</evidence>
<keyword evidence="2" id="KW-0732">Signal</keyword>
<evidence type="ECO:0000313" key="14">
    <source>
        <dbReference type="Proteomes" id="UP000092634"/>
    </source>
</evidence>
<keyword evidence="10" id="KW-0472">Membrane</keyword>
<name>A0A1E8PKY8_9BURK</name>
<dbReference type="GO" id="GO:0071555">
    <property type="term" value="P:cell wall organization"/>
    <property type="evidence" value="ECO:0007669"/>
    <property type="project" value="UniProtKB-KW"/>
</dbReference>
<keyword evidence="5" id="KW-0573">Peptidoglycan synthesis</keyword>
<evidence type="ECO:0000256" key="5">
    <source>
        <dbReference type="ARBA" id="ARBA00022984"/>
    </source>
</evidence>
<dbReference type="Proteomes" id="UP000092634">
    <property type="component" value="Unassembled WGS sequence"/>
</dbReference>
<feature type="domain" description="Peptidase M56" evidence="12">
    <location>
        <begin position="97"/>
        <end position="255"/>
    </location>
</feature>
<comment type="similarity">
    <text evidence="1 9">Belongs to the peptidase S11 family.</text>
</comment>
<keyword evidence="10" id="KW-1133">Transmembrane helix</keyword>
<dbReference type="GO" id="GO:0006508">
    <property type="term" value="P:proteolysis"/>
    <property type="evidence" value="ECO:0007669"/>
    <property type="project" value="InterPro"/>
</dbReference>
<accession>A0A1E8PKY8</accession>
<evidence type="ECO:0000256" key="8">
    <source>
        <dbReference type="PIRSR" id="PIRSR618044-2"/>
    </source>
</evidence>
<dbReference type="Gene3D" id="3.40.710.10">
    <property type="entry name" value="DD-peptidase/beta-lactamase superfamily"/>
    <property type="match status" value="1"/>
</dbReference>
<dbReference type="GO" id="GO:0008360">
    <property type="term" value="P:regulation of cell shape"/>
    <property type="evidence" value="ECO:0007669"/>
    <property type="project" value="UniProtKB-KW"/>
</dbReference>
<feature type="active site" description="Acyl-ester intermediate" evidence="7">
    <location>
        <position position="379"/>
    </location>
</feature>
<evidence type="ECO:0008006" key="15">
    <source>
        <dbReference type="Google" id="ProtNLM"/>
    </source>
</evidence>
<feature type="transmembrane region" description="Helical" evidence="10">
    <location>
        <begin position="20"/>
        <end position="42"/>
    </location>
</feature>
<evidence type="ECO:0000256" key="2">
    <source>
        <dbReference type="ARBA" id="ARBA00022729"/>
    </source>
</evidence>
<dbReference type="Pfam" id="PF05569">
    <property type="entry name" value="Peptidase_M56"/>
    <property type="match status" value="1"/>
</dbReference>
<dbReference type="InterPro" id="IPR052173">
    <property type="entry name" value="Beta-lactam_resp_regulator"/>
</dbReference>
<proteinExistence type="inferred from homology"/>
<dbReference type="Pfam" id="PF00768">
    <property type="entry name" value="Peptidase_S11"/>
    <property type="match status" value="1"/>
</dbReference>
<dbReference type="CDD" id="cd07341">
    <property type="entry name" value="M56_BlaR1_MecR1_like"/>
    <property type="match status" value="1"/>
</dbReference>
<dbReference type="SUPFAM" id="SSF56601">
    <property type="entry name" value="beta-lactamase/transpeptidase-like"/>
    <property type="match status" value="1"/>
</dbReference>
<dbReference type="InterPro" id="IPR012338">
    <property type="entry name" value="Beta-lactam/transpept-like"/>
</dbReference>
<evidence type="ECO:0000256" key="10">
    <source>
        <dbReference type="SAM" id="Phobius"/>
    </source>
</evidence>
<feature type="transmembrane region" description="Helical" evidence="10">
    <location>
        <begin position="54"/>
        <end position="74"/>
    </location>
</feature>
<evidence type="ECO:0000313" key="13">
    <source>
        <dbReference type="EMBL" id="OFJ46896.1"/>
    </source>
</evidence>
<dbReference type="InterPro" id="IPR001967">
    <property type="entry name" value="Peptidase_S11_N"/>
</dbReference>
<evidence type="ECO:0000256" key="6">
    <source>
        <dbReference type="ARBA" id="ARBA00023316"/>
    </source>
</evidence>
<feature type="active site" description="Proton acceptor" evidence="7">
    <location>
        <position position="382"/>
    </location>
</feature>
<feature type="transmembrane region" description="Helical" evidence="10">
    <location>
        <begin position="94"/>
        <end position="120"/>
    </location>
</feature>
<keyword evidence="4" id="KW-0133">Cell shape</keyword>
<feature type="active site" evidence="7">
    <location>
        <position position="436"/>
    </location>
</feature>
<keyword evidence="3" id="KW-0378">Hydrolase</keyword>
<feature type="transmembrane region" description="Helical" evidence="10">
    <location>
        <begin position="176"/>
        <end position="200"/>
    </location>
</feature>
<evidence type="ECO:0000256" key="3">
    <source>
        <dbReference type="ARBA" id="ARBA00022801"/>
    </source>
</evidence>
<gene>
    <name evidence="13" type="ORF">BA896_017450</name>
</gene>
<keyword evidence="6" id="KW-0961">Cell wall biogenesis/degradation</keyword>
<sequence>MNLETSLVNDVGHLVPALGWVLLYFVWQGVIVGAVGAVLLWLLRHASARSRYGVCALALLLCLCIPILHLLALLSDAGAASAPLALAAPPAWHAALQAWMPALVLAWGAGVCLMSLRLCLGLAWVGKLRRQAVEAPAIWQARLDALALRMGLRLRGSQQVPLKLHARLSSPVTVGFWRPVIVLPAALLSGMPVALLEALLAHELAHVRRWDYLLNLLQSVAEALLFFHPVVWWLSARMRTEREQVADALAAQSLQDPRQLATALHALSLHAAGPSQPGLLMSARGGALLTRIERLMLPGFGPGTDTGSWKLAVPALLLACAILLLQAQGKPAVNGAALADAASAMLALPVSAKHMLVFDDSTGQVLMAKDADAVVPIASITKLMTAMVVLDAGLDADEKLRIVRADGDAAPQRHSLLADGVAVSRGALLQLALLPSDNRAAAALARTYPGGSAAFQQALQAKIHSLGLVRTSLTDPVGSSPANTSTANEVAKIVAAAARYPDITRITSHPQASVAVNGKTRTLHNSNALVGGKGWDILLSKTGSSNAAGSCLSMHMRSGDKQVTVVLLDADGAQRRSLDAGHIRDALAGSTDHMH</sequence>
<dbReference type="GO" id="GO:0009002">
    <property type="term" value="F:serine-type D-Ala-D-Ala carboxypeptidase activity"/>
    <property type="evidence" value="ECO:0007669"/>
    <property type="project" value="InterPro"/>
</dbReference>
<evidence type="ECO:0000259" key="12">
    <source>
        <dbReference type="Pfam" id="PF05569"/>
    </source>
</evidence>
<evidence type="ECO:0000256" key="1">
    <source>
        <dbReference type="ARBA" id="ARBA00007164"/>
    </source>
</evidence>
<evidence type="ECO:0000256" key="7">
    <source>
        <dbReference type="PIRSR" id="PIRSR618044-1"/>
    </source>
</evidence>
<feature type="domain" description="Peptidase S11 D-alanyl-D-alanine carboxypeptidase A N-terminal" evidence="11">
    <location>
        <begin position="349"/>
        <end position="571"/>
    </location>
</feature>
<dbReference type="PRINTS" id="PR00725">
    <property type="entry name" value="DADACBPTASE1"/>
</dbReference>
<dbReference type="PANTHER" id="PTHR34978">
    <property type="entry name" value="POSSIBLE SENSOR-TRANSDUCER PROTEIN BLAR"/>
    <property type="match status" value="1"/>
</dbReference>
<evidence type="ECO:0000256" key="9">
    <source>
        <dbReference type="RuleBase" id="RU004016"/>
    </source>
</evidence>